<feature type="region of interest" description="Disordered" evidence="1">
    <location>
        <begin position="1"/>
        <end position="22"/>
    </location>
</feature>
<keyword evidence="3" id="KW-1185">Reference proteome</keyword>
<accession>A0ABD1CSN0</accession>
<evidence type="ECO:0000256" key="1">
    <source>
        <dbReference type="SAM" id="MobiDB-lite"/>
    </source>
</evidence>
<dbReference type="Proteomes" id="UP001562425">
    <property type="component" value="Unassembled WGS sequence"/>
</dbReference>
<gene>
    <name evidence="2" type="ORF">pipiens_020281</name>
</gene>
<comment type="caution">
    <text evidence="2">The sequence shown here is derived from an EMBL/GenBank/DDBJ whole genome shotgun (WGS) entry which is preliminary data.</text>
</comment>
<reference evidence="2 3" key="1">
    <citation type="submission" date="2024-05" db="EMBL/GenBank/DDBJ databases">
        <title>Culex pipiens pipiens assembly and annotation.</title>
        <authorList>
            <person name="Alout H."/>
            <person name="Durand T."/>
        </authorList>
    </citation>
    <scope>NUCLEOTIDE SEQUENCE [LARGE SCALE GENOMIC DNA]</scope>
    <source>
        <strain evidence="2">HA-2024</strain>
        <tissue evidence="2">Whole body</tissue>
    </source>
</reference>
<name>A0ABD1CSN0_CULPP</name>
<feature type="non-terminal residue" evidence="2">
    <location>
        <position position="43"/>
    </location>
</feature>
<evidence type="ECO:0000313" key="2">
    <source>
        <dbReference type="EMBL" id="KAL1379381.1"/>
    </source>
</evidence>
<evidence type="ECO:0000313" key="3">
    <source>
        <dbReference type="Proteomes" id="UP001562425"/>
    </source>
</evidence>
<dbReference type="AlphaFoldDB" id="A0ABD1CSN0"/>
<sequence length="43" mass="5067">RLPGHHGSRPAGTPRGCPHRGAVRFAGQLRQRQFRRHRVQREW</sequence>
<dbReference type="EMBL" id="JBEHCU010009711">
    <property type="protein sequence ID" value="KAL1379381.1"/>
    <property type="molecule type" value="Genomic_DNA"/>
</dbReference>
<protein>
    <submittedName>
        <fullName evidence="2">Uncharacterized protein</fullName>
    </submittedName>
</protein>
<organism evidence="2 3">
    <name type="scientific">Culex pipiens pipiens</name>
    <name type="common">Northern house mosquito</name>
    <dbReference type="NCBI Taxonomy" id="38569"/>
    <lineage>
        <taxon>Eukaryota</taxon>
        <taxon>Metazoa</taxon>
        <taxon>Ecdysozoa</taxon>
        <taxon>Arthropoda</taxon>
        <taxon>Hexapoda</taxon>
        <taxon>Insecta</taxon>
        <taxon>Pterygota</taxon>
        <taxon>Neoptera</taxon>
        <taxon>Endopterygota</taxon>
        <taxon>Diptera</taxon>
        <taxon>Nematocera</taxon>
        <taxon>Culicoidea</taxon>
        <taxon>Culicidae</taxon>
        <taxon>Culicinae</taxon>
        <taxon>Culicini</taxon>
        <taxon>Culex</taxon>
        <taxon>Culex</taxon>
    </lineage>
</organism>
<feature type="non-terminal residue" evidence="2">
    <location>
        <position position="1"/>
    </location>
</feature>
<proteinExistence type="predicted"/>